<dbReference type="EMBL" id="JACVVK020000103">
    <property type="protein sequence ID" value="KAK7492439.1"/>
    <property type="molecule type" value="Genomic_DNA"/>
</dbReference>
<evidence type="ECO:0000313" key="1">
    <source>
        <dbReference type="EMBL" id="KAK7492439.1"/>
    </source>
</evidence>
<comment type="caution">
    <text evidence="1">The sequence shown here is derived from an EMBL/GenBank/DDBJ whole genome shotgun (WGS) entry which is preliminary data.</text>
</comment>
<dbReference type="AlphaFoldDB" id="A0ABD0KZ54"/>
<evidence type="ECO:0000313" key="2">
    <source>
        <dbReference type="Proteomes" id="UP001519460"/>
    </source>
</evidence>
<reference evidence="1 2" key="1">
    <citation type="journal article" date="2023" name="Sci. Data">
        <title>Genome assembly of the Korean intertidal mud-creeper Batillaria attramentaria.</title>
        <authorList>
            <person name="Patra A.K."/>
            <person name="Ho P.T."/>
            <person name="Jun S."/>
            <person name="Lee S.J."/>
            <person name="Kim Y."/>
            <person name="Won Y.J."/>
        </authorList>
    </citation>
    <scope>NUCLEOTIDE SEQUENCE [LARGE SCALE GENOMIC DNA]</scope>
    <source>
        <strain evidence="1">Wonlab-2016</strain>
    </source>
</reference>
<accession>A0ABD0KZ54</accession>
<proteinExistence type="predicted"/>
<name>A0ABD0KZ54_9CAEN</name>
<protein>
    <submittedName>
        <fullName evidence="1">Uncharacterized protein</fullName>
    </submittedName>
</protein>
<dbReference type="Proteomes" id="UP001519460">
    <property type="component" value="Unassembled WGS sequence"/>
</dbReference>
<keyword evidence="2" id="KW-1185">Reference proteome</keyword>
<gene>
    <name evidence="1" type="ORF">BaRGS_00016312</name>
</gene>
<organism evidence="1 2">
    <name type="scientific">Batillaria attramentaria</name>
    <dbReference type="NCBI Taxonomy" id="370345"/>
    <lineage>
        <taxon>Eukaryota</taxon>
        <taxon>Metazoa</taxon>
        <taxon>Spiralia</taxon>
        <taxon>Lophotrochozoa</taxon>
        <taxon>Mollusca</taxon>
        <taxon>Gastropoda</taxon>
        <taxon>Caenogastropoda</taxon>
        <taxon>Sorbeoconcha</taxon>
        <taxon>Cerithioidea</taxon>
        <taxon>Batillariidae</taxon>
        <taxon>Batillaria</taxon>
    </lineage>
</organism>
<sequence length="112" mass="13025">MSGMDRMAKGGTEVQNFATEGQVMRWRFVWKPCFREGAEVTLLCCEIDESSNELKFLGERQRQVKRTTFSCHKQDLSDEMKILGAYSCEPLFSFFFLNQPPHNRHFFSTATV</sequence>